<dbReference type="PANTHER" id="PTHR11645:SF58">
    <property type="entry name" value="NADP-DEPENDENT OXIDOREDUCTASE DOMAIN-CONTAINING PROTEIN 1"/>
    <property type="match status" value="1"/>
</dbReference>
<dbReference type="InterPro" id="IPR036291">
    <property type="entry name" value="NAD(P)-bd_dom_sf"/>
</dbReference>
<feature type="domain" description="Pyrroline-5-carboxylate reductase catalytic N-terminal" evidence="2">
    <location>
        <begin position="72"/>
        <end position="168"/>
    </location>
</feature>
<sequence length="312" mass="33679">MSFGSAAYSIDYANEITKLDPLLFLPQRLSLRVQPQMHARGIVIQLIAQQCTVLALLVHKLRLAMLPDATTRIGIVGGGRVGVGICEALVAGGWPPALIAISTRQPDDPRWMARVDAAVARYHDNAKLALESDLVLLAVPPSQLTSVGIQVKHTLGQPASTRVLLSVLAGVELDKVTKVCACPVALHTRVHPSIVADVDVATMDTAVLAANHYAHNNSVGLRDLCLRFEQLALRLGVDERVARRVAVDLVLGPSSRPPFDTPLPSNAVWHRSWDDLLSTTQRVWSSAIDQVDVPYQEESDVAALPSPLGHLV</sequence>
<dbReference type="GeneID" id="19949075"/>
<dbReference type="AlphaFoldDB" id="T0Q8D4"/>
<dbReference type="InterPro" id="IPR028939">
    <property type="entry name" value="P5C_Rdtase_cat_N"/>
</dbReference>
<dbReference type="OMA" id="WMARVDA"/>
<evidence type="ECO:0000313" key="3">
    <source>
        <dbReference type="EMBL" id="EQC34139.1"/>
    </source>
</evidence>
<dbReference type="STRING" id="1156394.T0Q8D4"/>
<dbReference type="GO" id="GO:0004735">
    <property type="term" value="F:pyrroline-5-carboxylate reductase activity"/>
    <property type="evidence" value="ECO:0007669"/>
    <property type="project" value="TreeGrafter"/>
</dbReference>
<dbReference type="EMBL" id="JH767156">
    <property type="protein sequence ID" value="EQC34139.1"/>
    <property type="molecule type" value="Genomic_DNA"/>
</dbReference>
<evidence type="ECO:0000313" key="4">
    <source>
        <dbReference type="Proteomes" id="UP000030762"/>
    </source>
</evidence>
<dbReference type="Pfam" id="PF03807">
    <property type="entry name" value="F420_oxidored"/>
    <property type="match status" value="1"/>
</dbReference>
<dbReference type="VEuPathDB" id="FungiDB:SDRG_08348"/>
<organism evidence="3 4">
    <name type="scientific">Saprolegnia diclina (strain VS20)</name>
    <dbReference type="NCBI Taxonomy" id="1156394"/>
    <lineage>
        <taxon>Eukaryota</taxon>
        <taxon>Sar</taxon>
        <taxon>Stramenopiles</taxon>
        <taxon>Oomycota</taxon>
        <taxon>Saprolegniomycetes</taxon>
        <taxon>Saprolegniales</taxon>
        <taxon>Saprolegniaceae</taxon>
        <taxon>Saprolegnia</taxon>
    </lineage>
</organism>
<evidence type="ECO:0000259" key="2">
    <source>
        <dbReference type="Pfam" id="PF03807"/>
    </source>
</evidence>
<comment type="similarity">
    <text evidence="1">Belongs to the pyrroline-5-carboxylate reductase family.</text>
</comment>
<dbReference type="OrthoDB" id="195672at2759"/>
<dbReference type="PANTHER" id="PTHR11645">
    <property type="entry name" value="PYRROLINE-5-CARBOXYLATE REDUCTASE"/>
    <property type="match status" value="1"/>
</dbReference>
<protein>
    <recommendedName>
        <fullName evidence="2">Pyrroline-5-carboxylate reductase catalytic N-terminal domain-containing protein</fullName>
    </recommendedName>
</protein>
<reference evidence="3 4" key="1">
    <citation type="submission" date="2012-04" db="EMBL/GenBank/DDBJ databases">
        <title>The Genome Sequence of Saprolegnia declina VS20.</title>
        <authorList>
            <consortium name="The Broad Institute Genome Sequencing Platform"/>
            <person name="Russ C."/>
            <person name="Nusbaum C."/>
            <person name="Tyler B."/>
            <person name="van West P."/>
            <person name="Dieguez-Uribeondo J."/>
            <person name="de Bruijn I."/>
            <person name="Tripathy S."/>
            <person name="Jiang R."/>
            <person name="Young S.K."/>
            <person name="Zeng Q."/>
            <person name="Gargeya S."/>
            <person name="Fitzgerald M."/>
            <person name="Haas B."/>
            <person name="Abouelleil A."/>
            <person name="Alvarado L."/>
            <person name="Arachchi H.M."/>
            <person name="Berlin A."/>
            <person name="Chapman S.B."/>
            <person name="Goldberg J."/>
            <person name="Griggs A."/>
            <person name="Gujja S."/>
            <person name="Hansen M."/>
            <person name="Howarth C."/>
            <person name="Imamovic A."/>
            <person name="Larimer J."/>
            <person name="McCowen C."/>
            <person name="Montmayeur A."/>
            <person name="Murphy C."/>
            <person name="Neiman D."/>
            <person name="Pearson M."/>
            <person name="Priest M."/>
            <person name="Roberts A."/>
            <person name="Saif S."/>
            <person name="Shea T."/>
            <person name="Sisk P."/>
            <person name="Sykes S."/>
            <person name="Wortman J."/>
            <person name="Nusbaum C."/>
            <person name="Birren B."/>
        </authorList>
    </citation>
    <scope>NUCLEOTIDE SEQUENCE [LARGE SCALE GENOMIC DNA]</scope>
    <source>
        <strain evidence="3 4">VS20</strain>
    </source>
</reference>
<dbReference type="RefSeq" id="XP_008612451.1">
    <property type="nucleotide sequence ID" value="XM_008614229.1"/>
</dbReference>
<proteinExistence type="inferred from homology"/>
<keyword evidence="4" id="KW-1185">Reference proteome</keyword>
<dbReference type="InParanoid" id="T0Q8D4"/>
<evidence type="ECO:0000256" key="1">
    <source>
        <dbReference type="ARBA" id="ARBA00005525"/>
    </source>
</evidence>
<dbReference type="Proteomes" id="UP000030762">
    <property type="component" value="Unassembled WGS sequence"/>
</dbReference>
<name>T0Q8D4_SAPDV</name>
<gene>
    <name evidence="3" type="ORF">SDRG_08348</name>
</gene>
<dbReference type="eggNOG" id="ENOG502SWJZ">
    <property type="taxonomic scope" value="Eukaryota"/>
</dbReference>
<accession>T0Q8D4</accession>
<dbReference type="Gene3D" id="3.40.50.720">
    <property type="entry name" value="NAD(P)-binding Rossmann-like Domain"/>
    <property type="match status" value="1"/>
</dbReference>
<dbReference type="SUPFAM" id="SSF51735">
    <property type="entry name" value="NAD(P)-binding Rossmann-fold domains"/>
    <property type="match status" value="1"/>
</dbReference>
<dbReference type="GO" id="GO:0055129">
    <property type="term" value="P:L-proline biosynthetic process"/>
    <property type="evidence" value="ECO:0007669"/>
    <property type="project" value="TreeGrafter"/>
</dbReference>